<evidence type="ECO:0000313" key="2">
    <source>
        <dbReference type="EMBL" id="TRW15241.1"/>
    </source>
</evidence>
<dbReference type="Proteomes" id="UP000317894">
    <property type="component" value="Unassembled WGS sequence"/>
</dbReference>
<proteinExistence type="predicted"/>
<dbReference type="Gene3D" id="3.40.50.1360">
    <property type="match status" value="2"/>
</dbReference>
<sequence length="197" mass="20525">MTEPRWASASGLVDHVAAEMQVGGVFALPGGATPLPYFAELAALPLGWDRVTLMPGDERQVPHDDPLSNFGALSRAFAETDAVLTPLSEGLEVPPLDLVWLGVGMDGHVASIFPSVDPARDADTGVIAVTPDPLPPEAPVSRLTLSLGTIAAADHLVLLIKGDAKRRALEAALAGGTLPVARLLRMARGAVTIFWSA</sequence>
<keyword evidence="3" id="KW-1185">Reference proteome</keyword>
<dbReference type="SUPFAM" id="SSF100950">
    <property type="entry name" value="NagB/RpiA/CoA transferase-like"/>
    <property type="match status" value="1"/>
</dbReference>
<evidence type="ECO:0000313" key="3">
    <source>
        <dbReference type="Proteomes" id="UP000317894"/>
    </source>
</evidence>
<dbReference type="OrthoDB" id="9810967at2"/>
<dbReference type="PANTHER" id="PTHR11054">
    <property type="entry name" value="6-PHOSPHOGLUCONOLACTONASE"/>
    <property type="match status" value="1"/>
</dbReference>
<dbReference type="GO" id="GO:0005975">
    <property type="term" value="P:carbohydrate metabolic process"/>
    <property type="evidence" value="ECO:0007669"/>
    <property type="project" value="InterPro"/>
</dbReference>
<feature type="domain" description="Glucosamine/galactosamine-6-phosphate isomerase" evidence="1">
    <location>
        <begin position="83"/>
        <end position="185"/>
    </location>
</feature>
<organism evidence="2 3">
    <name type="scientific">Glacieibacterium frigidum</name>
    <dbReference type="NCBI Taxonomy" id="2593303"/>
    <lineage>
        <taxon>Bacteria</taxon>
        <taxon>Pseudomonadati</taxon>
        <taxon>Pseudomonadota</taxon>
        <taxon>Alphaproteobacteria</taxon>
        <taxon>Sphingomonadales</taxon>
        <taxon>Sphingosinicellaceae</taxon>
        <taxon>Glacieibacterium</taxon>
    </lineage>
</organism>
<comment type="caution">
    <text evidence="2">The sequence shown here is derived from an EMBL/GenBank/DDBJ whole genome shotgun (WGS) entry which is preliminary data.</text>
</comment>
<accession>A0A552UAJ4</accession>
<dbReference type="AlphaFoldDB" id="A0A552UAJ4"/>
<dbReference type="InterPro" id="IPR037171">
    <property type="entry name" value="NagB/RpiA_transferase-like"/>
</dbReference>
<dbReference type="EMBL" id="VJWA01000002">
    <property type="protein sequence ID" value="TRW15241.1"/>
    <property type="molecule type" value="Genomic_DNA"/>
</dbReference>
<gene>
    <name evidence="2" type="ORF">FMM06_16575</name>
</gene>
<name>A0A552UAJ4_9SPHN</name>
<dbReference type="PANTHER" id="PTHR11054:SF0">
    <property type="entry name" value="6-PHOSPHOGLUCONOLACTONASE"/>
    <property type="match status" value="1"/>
</dbReference>
<dbReference type="RefSeq" id="WP_144335409.1">
    <property type="nucleotide sequence ID" value="NZ_VJWA01000002.1"/>
</dbReference>
<dbReference type="InterPro" id="IPR006148">
    <property type="entry name" value="Glc/Gal-6P_isomerase"/>
</dbReference>
<reference evidence="2 3" key="1">
    <citation type="submission" date="2019-07" db="EMBL/GenBank/DDBJ databases">
        <title>Novel species isolated from glacier.</title>
        <authorList>
            <person name="Liu Q."/>
            <person name="Xin Y.-H."/>
        </authorList>
    </citation>
    <scope>NUCLEOTIDE SEQUENCE [LARGE SCALE GENOMIC DNA]</scope>
    <source>
        <strain evidence="2 3">LB1R16</strain>
    </source>
</reference>
<dbReference type="Pfam" id="PF01182">
    <property type="entry name" value="Glucosamine_iso"/>
    <property type="match status" value="2"/>
</dbReference>
<protein>
    <submittedName>
        <fullName evidence="2">6-phosphogluconolactonase</fullName>
    </submittedName>
</protein>
<dbReference type="InterPro" id="IPR039104">
    <property type="entry name" value="6PGL"/>
</dbReference>
<evidence type="ECO:0000259" key="1">
    <source>
        <dbReference type="Pfam" id="PF01182"/>
    </source>
</evidence>
<feature type="domain" description="Glucosamine/galactosamine-6-phosphate isomerase" evidence="1">
    <location>
        <begin position="26"/>
        <end position="79"/>
    </location>
</feature>